<accession>A0A0F3GWE0</accession>
<comment type="caution">
    <text evidence="1">The sequence shown here is derived from an EMBL/GenBank/DDBJ whole genome shotgun (WGS) entry which is preliminary data.</text>
</comment>
<proteinExistence type="predicted"/>
<gene>
    <name evidence="1" type="ORF">MBAV_001593</name>
</gene>
<dbReference type="AlphaFoldDB" id="A0A0F3GWE0"/>
<dbReference type="Proteomes" id="UP000033423">
    <property type="component" value="Unassembled WGS sequence"/>
</dbReference>
<reference evidence="1 2" key="1">
    <citation type="submission" date="2015-02" db="EMBL/GenBank/DDBJ databases">
        <title>Single-cell genomics of uncultivated deep-branching MTB reveals a conserved set of magnetosome genes.</title>
        <authorList>
            <person name="Kolinko S."/>
            <person name="Richter M."/>
            <person name="Glockner F.O."/>
            <person name="Brachmann A."/>
            <person name="Schuler D."/>
        </authorList>
    </citation>
    <scope>NUCLEOTIDE SEQUENCE [LARGE SCALE GENOMIC DNA]</scope>
    <source>
        <strain evidence="1">TM-1</strain>
    </source>
</reference>
<evidence type="ECO:0000313" key="1">
    <source>
        <dbReference type="EMBL" id="KJU86210.1"/>
    </source>
</evidence>
<keyword evidence="2" id="KW-1185">Reference proteome</keyword>
<evidence type="ECO:0000313" key="2">
    <source>
        <dbReference type="Proteomes" id="UP000033423"/>
    </source>
</evidence>
<dbReference type="EMBL" id="LACI01000683">
    <property type="protein sequence ID" value="KJU86210.1"/>
    <property type="molecule type" value="Genomic_DNA"/>
</dbReference>
<organism evidence="1 2">
    <name type="scientific">Candidatus Magnetobacterium bavaricum</name>
    <dbReference type="NCBI Taxonomy" id="29290"/>
    <lineage>
        <taxon>Bacteria</taxon>
        <taxon>Pseudomonadati</taxon>
        <taxon>Nitrospirota</taxon>
        <taxon>Thermodesulfovibrionia</taxon>
        <taxon>Thermodesulfovibrionales</taxon>
        <taxon>Candidatus Magnetobacteriaceae</taxon>
        <taxon>Candidatus Magnetobacterium</taxon>
    </lineage>
</organism>
<name>A0A0F3GWE0_9BACT</name>
<sequence length="166" mass="18580">MNPKEIKNLCPLQFTRPAIFLASFNREVISSWSFFILSRLLHAETINQSSETSILLSMFCFVKRFNTSNAFEALLNVESNTSNSLPFTAAGRSWFFPAPGRSWSPVPLVSSLLSLPLSSISLPLPSFRSRSHLVFFAPGRTWSFSLQVAPGLFCSRMFLVYGNLTS</sequence>
<protein>
    <submittedName>
        <fullName evidence="1">Uncharacterized protein</fullName>
    </submittedName>
</protein>